<accession>A0AAV9JQ49</accession>
<comment type="subcellular location">
    <subcellularLocation>
        <location evidence="1 8">Nucleus</location>
    </subcellularLocation>
</comment>
<evidence type="ECO:0000256" key="10">
    <source>
        <dbReference type="SAM" id="MobiDB-lite"/>
    </source>
</evidence>
<evidence type="ECO:0000313" key="12">
    <source>
        <dbReference type="Proteomes" id="UP001324427"/>
    </source>
</evidence>
<keyword evidence="4 8" id="KW-0805">Transcription regulation</keyword>
<dbReference type="PANTHER" id="PTHR13114:SF7">
    <property type="entry name" value="MEDIATOR OF RNA POLYMERASE II TRANSCRIPTION SUBUNIT 17"/>
    <property type="match status" value="1"/>
</dbReference>
<dbReference type="AlphaFoldDB" id="A0AAV9JQ49"/>
<name>A0AAV9JQ49_9PEZI</name>
<dbReference type="Proteomes" id="UP001324427">
    <property type="component" value="Unassembled WGS sequence"/>
</dbReference>
<comment type="function">
    <text evidence="8">Component of the Mediator complex, a coactivator involved in the regulated transcription of nearly all RNA polymerase II-dependent genes. Mediator functions as a bridge to convey information from gene-specific regulatory proteins to the basal RNA polymerase II transcription machinery. Mediator is recruited to promoters by direct interactions with regulatory proteins and serves as a scaffold for the assembly of a functional preinitiation complex with RNA polymerase II and the general transcription factors.</text>
</comment>
<gene>
    <name evidence="8" type="primary">MED17</name>
    <name evidence="11" type="ORF">LTR36_000478</name>
</gene>
<keyword evidence="5 8" id="KW-0804">Transcription</keyword>
<organism evidence="11 12">
    <name type="scientific">Oleoguttula mirabilis</name>
    <dbReference type="NCBI Taxonomy" id="1507867"/>
    <lineage>
        <taxon>Eukaryota</taxon>
        <taxon>Fungi</taxon>
        <taxon>Dikarya</taxon>
        <taxon>Ascomycota</taxon>
        <taxon>Pezizomycotina</taxon>
        <taxon>Dothideomycetes</taxon>
        <taxon>Dothideomycetidae</taxon>
        <taxon>Mycosphaerellales</taxon>
        <taxon>Teratosphaeriaceae</taxon>
        <taxon>Oleoguttula</taxon>
    </lineage>
</organism>
<evidence type="ECO:0000256" key="9">
    <source>
        <dbReference type="SAM" id="Coils"/>
    </source>
</evidence>
<evidence type="ECO:0000256" key="8">
    <source>
        <dbReference type="RuleBase" id="RU364140"/>
    </source>
</evidence>
<comment type="subunit">
    <text evidence="8">Component of the Mediator complex.</text>
</comment>
<proteinExistence type="inferred from homology"/>
<evidence type="ECO:0000256" key="5">
    <source>
        <dbReference type="ARBA" id="ARBA00023163"/>
    </source>
</evidence>
<comment type="similarity">
    <text evidence="2 8">Belongs to the Mediator complex subunit 17 family.</text>
</comment>
<evidence type="ECO:0000256" key="4">
    <source>
        <dbReference type="ARBA" id="ARBA00023015"/>
    </source>
</evidence>
<feature type="compositionally biased region" description="Acidic residues" evidence="10">
    <location>
        <begin position="57"/>
        <end position="68"/>
    </location>
</feature>
<keyword evidence="6 8" id="KW-0539">Nucleus</keyword>
<feature type="coiled-coil region" evidence="9">
    <location>
        <begin position="151"/>
        <end position="185"/>
    </location>
</feature>
<dbReference type="InterPro" id="IPR019313">
    <property type="entry name" value="Mediator_Med17"/>
</dbReference>
<evidence type="ECO:0000313" key="11">
    <source>
        <dbReference type="EMBL" id="KAK4547522.1"/>
    </source>
</evidence>
<keyword evidence="12" id="KW-1185">Reference proteome</keyword>
<reference evidence="11 12" key="1">
    <citation type="submission" date="2021-11" db="EMBL/GenBank/DDBJ databases">
        <title>Black yeast isolated from Biological Soil Crust.</title>
        <authorList>
            <person name="Kurbessoian T."/>
        </authorList>
    </citation>
    <scope>NUCLEOTIDE SEQUENCE [LARGE SCALE GENOMIC DNA]</scope>
    <source>
        <strain evidence="11 12">CCFEE 5522</strain>
    </source>
</reference>
<evidence type="ECO:0000256" key="6">
    <source>
        <dbReference type="ARBA" id="ARBA00023242"/>
    </source>
</evidence>
<feature type="region of interest" description="Disordered" evidence="10">
    <location>
        <begin position="56"/>
        <end position="80"/>
    </location>
</feature>
<dbReference type="GO" id="GO:0016592">
    <property type="term" value="C:mediator complex"/>
    <property type="evidence" value="ECO:0007669"/>
    <property type="project" value="InterPro"/>
</dbReference>
<comment type="caution">
    <text evidence="11">The sequence shown here is derived from an EMBL/GenBank/DDBJ whole genome shotgun (WGS) entry which is preliminary data.</text>
</comment>
<dbReference type="Pfam" id="PF10156">
    <property type="entry name" value="Med17"/>
    <property type="match status" value="1"/>
</dbReference>
<keyword evidence="9" id="KW-0175">Coiled coil</keyword>
<evidence type="ECO:0000256" key="1">
    <source>
        <dbReference type="ARBA" id="ARBA00004123"/>
    </source>
</evidence>
<evidence type="ECO:0000256" key="3">
    <source>
        <dbReference type="ARBA" id="ARBA00019610"/>
    </source>
</evidence>
<dbReference type="PANTHER" id="PTHR13114">
    <property type="entry name" value="MEDIATOR OF RNA POLYMERASE II TRANSCRIPTION SUBUNIT 17"/>
    <property type="match status" value="1"/>
</dbReference>
<evidence type="ECO:0000256" key="7">
    <source>
        <dbReference type="ARBA" id="ARBA00032014"/>
    </source>
</evidence>
<protein>
    <recommendedName>
        <fullName evidence="3 8">Mediator of RNA polymerase II transcription subunit 17</fullName>
    </recommendedName>
    <alternativeName>
        <fullName evidence="7 8">Mediator complex subunit 17</fullName>
    </alternativeName>
</protein>
<dbReference type="EMBL" id="JAVFHQ010000010">
    <property type="protein sequence ID" value="KAK4547522.1"/>
    <property type="molecule type" value="Genomic_DNA"/>
</dbReference>
<dbReference type="GO" id="GO:0003712">
    <property type="term" value="F:transcription coregulator activity"/>
    <property type="evidence" value="ECO:0007669"/>
    <property type="project" value="InterPro"/>
</dbReference>
<dbReference type="Gene3D" id="6.10.250.2620">
    <property type="match status" value="1"/>
</dbReference>
<dbReference type="GO" id="GO:0070847">
    <property type="term" value="C:core mediator complex"/>
    <property type="evidence" value="ECO:0007669"/>
    <property type="project" value="TreeGrafter"/>
</dbReference>
<evidence type="ECO:0000256" key="2">
    <source>
        <dbReference type="ARBA" id="ARBA00005635"/>
    </source>
</evidence>
<dbReference type="GO" id="GO:0006357">
    <property type="term" value="P:regulation of transcription by RNA polymerase II"/>
    <property type="evidence" value="ECO:0007669"/>
    <property type="project" value="InterPro"/>
</dbReference>
<sequence>MATLTALSLTPWGHRAEEETALKDVLARVNLERGHFRTITEGSLQEEVAGDGALELSESEDEEEDEEKADGRPAKGKPTTRQELFNAKLEMLQHVGAAEQDILMALDFISLLLSKDAPGPANATISPALRQVVPVGTLGTDVWERMPQDKARQAQDELLAANVRMESLQQSADILLSAANRLQDNVRKETQYWDEILSISEKGWNVCRIPGQQHRLGVTFGFSESSPEFSRRGIAALNVGSDGSVTLDRGFGAKPKALRVLLRNGGAIFGSSKIPSVPEDRERTLEARIRYARDSLFDEELYHEMVRESRLQASIGVSMKGNAIIFKPSQERAANATEVLFELISLDEDHTPQAESHSQNDAAQAIAIAARLLLTQAHRERLKKRSQVPPPLSEKKDERAVLPILRPVMSFVLHQYAQDEVNAYLNRATAILSAADITNTCERAGFSLADSARLSTAESLVTKFMQTWVSDATLTVTAEDKMPFGIQIHLETSLSYDIGTTFVLTFPGSRAFRFSLFDELRETVDNAVASALAKALASFAGDGWRCNEREALLTKVGDDVGKSTDHWVTLDGGIGTLSLSSPISKASWKAEGESEERSMWAAFGEMLR</sequence>
<keyword evidence="8" id="KW-0010">Activator</keyword>